<evidence type="ECO:0000313" key="5">
    <source>
        <dbReference type="Proteomes" id="UP000231586"/>
    </source>
</evidence>
<gene>
    <name evidence="4" type="ORF">CLV34_3104</name>
</gene>
<name>A0A2M8W1S1_9MICO</name>
<dbReference type="GO" id="GO:0008725">
    <property type="term" value="F:DNA-3-methyladenine glycosylase activity"/>
    <property type="evidence" value="ECO:0007669"/>
    <property type="project" value="TreeGrafter"/>
</dbReference>
<dbReference type="PANTHER" id="PTHR43003">
    <property type="entry name" value="DNA-3-METHYLADENINE GLYCOSYLASE"/>
    <property type="match status" value="1"/>
</dbReference>
<sequence>MTSVLPPRSILPVAPRTVPRERTVETAAPVDVRATLAPHARGRRDPAQQVGPDGAVWRATRTRAGTATLRFLAVGPRCVTVQAWGYGAEAALDAAPGLLGVHDDDTGFDPPPGVVRDAWRSTRRVRLTRSGNVLEALVPAVLEQRVQTITAHAAWRWLVLRHGEPAPGPVADRMSVPPSAAAWAAVPSWDFHQAGVDPGRARTVVACARLASSLQRAADRSPGDPAEARRLWRTVPGVGVWTAAETAQRVLGDPDAVSVGDFHLAKQIGWALTGERTDDDGMLALLEPYRGHRHRVVHHLLLAGVARAPRRGPRLELVDHRSS</sequence>
<evidence type="ECO:0000313" key="4">
    <source>
        <dbReference type="EMBL" id="PJI84859.1"/>
    </source>
</evidence>
<dbReference type="GO" id="GO:0006307">
    <property type="term" value="P:DNA alkylation repair"/>
    <property type="evidence" value="ECO:0007669"/>
    <property type="project" value="TreeGrafter"/>
</dbReference>
<dbReference type="GO" id="GO:0005737">
    <property type="term" value="C:cytoplasm"/>
    <property type="evidence" value="ECO:0007669"/>
    <property type="project" value="TreeGrafter"/>
</dbReference>
<keyword evidence="5" id="KW-1185">Reference proteome</keyword>
<dbReference type="Gene3D" id="1.10.340.30">
    <property type="entry name" value="Hypothetical protein, domain 2"/>
    <property type="match status" value="1"/>
</dbReference>
<feature type="region of interest" description="Disordered" evidence="3">
    <location>
        <begin position="26"/>
        <end position="54"/>
    </location>
</feature>
<dbReference type="InterPro" id="IPR011257">
    <property type="entry name" value="DNA_glycosylase"/>
</dbReference>
<keyword evidence="1" id="KW-0227">DNA damage</keyword>
<accession>A0A2M8W1S1</accession>
<dbReference type="EMBL" id="PGTZ01000013">
    <property type="protein sequence ID" value="PJI84859.1"/>
    <property type="molecule type" value="Genomic_DNA"/>
</dbReference>
<evidence type="ECO:0000256" key="2">
    <source>
        <dbReference type="ARBA" id="ARBA00023204"/>
    </source>
</evidence>
<protein>
    <submittedName>
        <fullName evidence="4">3-methyladenine DNA glycosylase/8-oxoguanine DNA glycosylase</fullName>
    </submittedName>
</protein>
<dbReference type="PANTHER" id="PTHR43003:SF6">
    <property type="entry name" value="DNA GLYCOSYLASE"/>
    <property type="match status" value="1"/>
</dbReference>
<keyword evidence="2" id="KW-0234">DNA repair</keyword>
<dbReference type="GO" id="GO:0032131">
    <property type="term" value="F:alkylated DNA binding"/>
    <property type="evidence" value="ECO:0007669"/>
    <property type="project" value="TreeGrafter"/>
</dbReference>
<dbReference type="GO" id="GO:0032993">
    <property type="term" value="C:protein-DNA complex"/>
    <property type="evidence" value="ECO:0007669"/>
    <property type="project" value="TreeGrafter"/>
</dbReference>
<reference evidence="4 5" key="1">
    <citation type="submission" date="2017-11" db="EMBL/GenBank/DDBJ databases">
        <title>Genomic Encyclopedia of Archaeal and Bacterial Type Strains, Phase II (KMG-II): From Individual Species to Whole Genera.</title>
        <authorList>
            <person name="Goeker M."/>
        </authorList>
    </citation>
    <scope>NUCLEOTIDE SEQUENCE [LARGE SCALE GENOMIC DNA]</scope>
    <source>
        <strain evidence="4 5">DSM 22413</strain>
    </source>
</reference>
<evidence type="ECO:0000256" key="3">
    <source>
        <dbReference type="SAM" id="MobiDB-lite"/>
    </source>
</evidence>
<comment type="caution">
    <text evidence="4">The sequence shown here is derived from an EMBL/GenBank/DDBJ whole genome shotgun (WGS) entry which is preliminary data.</text>
</comment>
<dbReference type="AlphaFoldDB" id="A0A2M8W1S1"/>
<dbReference type="InterPro" id="IPR051912">
    <property type="entry name" value="Alkylbase_DNA_Glycosylase/TA"/>
</dbReference>
<proteinExistence type="predicted"/>
<dbReference type="SUPFAM" id="SSF48150">
    <property type="entry name" value="DNA-glycosylase"/>
    <property type="match status" value="1"/>
</dbReference>
<dbReference type="GO" id="GO:0043916">
    <property type="term" value="F:DNA-7-methylguanine glycosylase activity"/>
    <property type="evidence" value="ECO:0007669"/>
    <property type="project" value="TreeGrafter"/>
</dbReference>
<evidence type="ECO:0000256" key="1">
    <source>
        <dbReference type="ARBA" id="ARBA00022763"/>
    </source>
</evidence>
<organism evidence="4 5">
    <name type="scientific">Luteimicrobium subarcticum</name>
    <dbReference type="NCBI Taxonomy" id="620910"/>
    <lineage>
        <taxon>Bacteria</taxon>
        <taxon>Bacillati</taxon>
        <taxon>Actinomycetota</taxon>
        <taxon>Actinomycetes</taxon>
        <taxon>Micrococcales</taxon>
        <taxon>Luteimicrobium</taxon>
    </lineage>
</organism>
<dbReference type="Proteomes" id="UP000231586">
    <property type="component" value="Unassembled WGS sequence"/>
</dbReference>
<dbReference type="GO" id="GO:0006285">
    <property type="term" value="P:base-excision repair, AP site formation"/>
    <property type="evidence" value="ECO:0007669"/>
    <property type="project" value="TreeGrafter"/>
</dbReference>